<name>A0A7J7K4L7_BUGNE</name>
<accession>A0A7J7K4L7</accession>
<keyword evidence="1" id="KW-0175">Coiled coil</keyword>
<feature type="coiled-coil region" evidence="1">
    <location>
        <begin position="29"/>
        <end position="63"/>
    </location>
</feature>
<evidence type="ECO:0000313" key="2">
    <source>
        <dbReference type="EMBL" id="KAF6033147.1"/>
    </source>
</evidence>
<proteinExistence type="predicted"/>
<dbReference type="EMBL" id="VXIV02001454">
    <property type="protein sequence ID" value="KAF6033147.1"/>
    <property type="molecule type" value="Genomic_DNA"/>
</dbReference>
<evidence type="ECO:0000256" key="1">
    <source>
        <dbReference type="SAM" id="Coils"/>
    </source>
</evidence>
<comment type="caution">
    <text evidence="2">The sequence shown here is derived from an EMBL/GenBank/DDBJ whole genome shotgun (WGS) entry which is preliminary data.</text>
</comment>
<protein>
    <submittedName>
        <fullName evidence="2">Uncharacterized protein</fullName>
    </submittedName>
</protein>
<gene>
    <name evidence="2" type="ORF">EB796_008577</name>
</gene>
<sequence length="237" mass="27514">MDPKTRSTGISKAQYMREYRANLSPSVKKERSRLRVEKARLRREALREKAKQDDLDLKRAQTDECTRQFRAKQYNLKRQQALSTPSTKAKHAAQLIDSASPSTSVCLESYHLKTSQEKTVTTRSASISKAQYMREYRANLSPSVKKERSRLRVEKARLRREALRAKAKQDYLDLKRARTAEYNRRYRAKKRTLKKQQALSLSLTKAERTAQLINSDSPSTNVCLESCHMKSSREKTK</sequence>
<dbReference type="AlphaFoldDB" id="A0A7J7K4L7"/>
<keyword evidence="3" id="KW-1185">Reference proteome</keyword>
<dbReference type="Proteomes" id="UP000593567">
    <property type="component" value="Unassembled WGS sequence"/>
</dbReference>
<organism evidence="2 3">
    <name type="scientific">Bugula neritina</name>
    <name type="common">Brown bryozoan</name>
    <name type="synonym">Sertularia neritina</name>
    <dbReference type="NCBI Taxonomy" id="10212"/>
    <lineage>
        <taxon>Eukaryota</taxon>
        <taxon>Metazoa</taxon>
        <taxon>Spiralia</taxon>
        <taxon>Lophotrochozoa</taxon>
        <taxon>Bryozoa</taxon>
        <taxon>Gymnolaemata</taxon>
        <taxon>Cheilostomatida</taxon>
        <taxon>Flustrina</taxon>
        <taxon>Buguloidea</taxon>
        <taxon>Bugulidae</taxon>
        <taxon>Bugula</taxon>
    </lineage>
</organism>
<reference evidence="2" key="1">
    <citation type="submission" date="2020-06" db="EMBL/GenBank/DDBJ databases">
        <title>Draft genome of Bugula neritina, a colonial animal packing powerful symbionts and potential medicines.</title>
        <authorList>
            <person name="Rayko M."/>
        </authorList>
    </citation>
    <scope>NUCLEOTIDE SEQUENCE [LARGE SCALE GENOMIC DNA]</scope>
    <source>
        <strain evidence="2">Kwan_BN1</strain>
    </source>
</reference>
<evidence type="ECO:0000313" key="3">
    <source>
        <dbReference type="Proteomes" id="UP000593567"/>
    </source>
</evidence>